<feature type="binding site" evidence="3">
    <location>
        <begin position="7"/>
        <end position="20"/>
    </location>
    <ligand>
        <name>ATP</name>
        <dbReference type="ChEBI" id="CHEBI:30616"/>
    </ligand>
</feature>
<reference evidence="4 5" key="1">
    <citation type="submission" date="2019-07" db="EMBL/GenBank/DDBJ databases">
        <authorList>
            <person name="Kim J.K."/>
            <person name="Cheong H.-M."/>
            <person name="Choi Y."/>
            <person name="Hwang K.J."/>
            <person name="Lee S."/>
            <person name="Choi C."/>
        </authorList>
    </citation>
    <scope>NUCLEOTIDE SEQUENCE [LARGE SCALE GENOMIC DNA]</scope>
    <source>
        <strain evidence="4 5">KS 22</strain>
    </source>
</reference>
<evidence type="ECO:0000256" key="1">
    <source>
        <dbReference type="ARBA" id="ARBA00022598"/>
    </source>
</evidence>
<keyword evidence="3" id="KW-0547">Nucleotide-binding</keyword>
<dbReference type="GO" id="GO:0016879">
    <property type="term" value="F:ligase activity, forming carbon-nitrogen bonds"/>
    <property type="evidence" value="ECO:0007669"/>
    <property type="project" value="UniProtKB-UniRule"/>
</dbReference>
<sequence length="411" mass="45446">MSTVGVIVEYNPLHNGHLYHLQQSKKITGSDNVVAVMSGHFLQRGEPAMADKWARAEMALRAGCDLVLELPVAYSSQPAQWFAYGSVGLLDATGVVDSLCFGSESGELDSLQLLASLLADEPAEFVSLLNGRLKEGLPYPSAFTAAASEYLERRGLAEHAYSLTQPNHTLGLHYLMALRKLNSPITPYTLRREKSEYGQSDITDIRIASATALRKLLLGETGSLEQLADYVPDSTLAILRREMEAGRAPIHWECFSRPLFHELYRQNEAELSAFAEVTEGLEHRIRNALAELPDISVATLLQALKTKRYTHTKLQRTLLRILLGHRKELLSAGKLATGIEYIRVLGFNDRGQRLLHDMRVKAKVPVFASASKGDSPYLAMDARATAVYSLAFRNPAPSAAMRDYTSPPIRL</sequence>
<organism evidence="4 5">
    <name type="scientific">Cohnella cholangitidis</name>
    <dbReference type="NCBI Taxonomy" id="2598458"/>
    <lineage>
        <taxon>Bacteria</taxon>
        <taxon>Bacillati</taxon>
        <taxon>Bacillota</taxon>
        <taxon>Bacilli</taxon>
        <taxon>Bacillales</taxon>
        <taxon>Paenibacillaceae</taxon>
        <taxon>Cohnella</taxon>
    </lineage>
</organism>
<dbReference type="GO" id="GO:0005737">
    <property type="term" value="C:cytoplasm"/>
    <property type="evidence" value="ECO:0007669"/>
    <property type="project" value="UniProtKB-SubCell"/>
</dbReference>
<dbReference type="GO" id="GO:0000049">
    <property type="term" value="F:tRNA binding"/>
    <property type="evidence" value="ECO:0007669"/>
    <property type="project" value="UniProtKB-KW"/>
</dbReference>
<proteinExistence type="inferred from homology"/>
<dbReference type="SUPFAM" id="SSF52374">
    <property type="entry name" value="Nucleotidylyl transferase"/>
    <property type="match status" value="1"/>
</dbReference>
<evidence type="ECO:0000313" key="4">
    <source>
        <dbReference type="EMBL" id="QMV40216.1"/>
    </source>
</evidence>
<dbReference type="EMBL" id="CP041969">
    <property type="protein sequence ID" value="QMV40216.1"/>
    <property type="molecule type" value="Genomic_DNA"/>
</dbReference>
<evidence type="ECO:0000256" key="3">
    <source>
        <dbReference type="HAMAP-Rule" id="MF_01539"/>
    </source>
</evidence>
<dbReference type="PANTHER" id="PTHR37825:SF1">
    <property type="entry name" value="TRNA(MET) CYTIDINE ACETATE LIGASE"/>
    <property type="match status" value="1"/>
</dbReference>
<comment type="similarity">
    <text evidence="3">Belongs to the TmcAL family.</text>
</comment>
<dbReference type="Pfam" id="PF05636">
    <property type="entry name" value="HIGH_NTase1"/>
    <property type="match status" value="1"/>
</dbReference>
<keyword evidence="3" id="KW-0963">Cytoplasm</keyword>
<keyword evidence="1 3" id="KW-0436">Ligase</keyword>
<dbReference type="InterPro" id="IPR008513">
    <property type="entry name" value="tRNA(Met)_cyd_acetate_ligase"/>
</dbReference>
<gene>
    <name evidence="3" type="primary">tmcAL</name>
    <name evidence="4" type="ORF">FPL14_02620</name>
</gene>
<keyword evidence="4" id="KW-0808">Transferase</keyword>
<evidence type="ECO:0000256" key="2">
    <source>
        <dbReference type="ARBA" id="ARBA00022694"/>
    </source>
</evidence>
<comment type="caution">
    <text evidence="3">Lacks conserved residue(s) required for the propagation of feature annotation.</text>
</comment>
<dbReference type="Proteomes" id="UP000515679">
    <property type="component" value="Chromosome"/>
</dbReference>
<keyword evidence="3" id="KW-0067">ATP-binding</keyword>
<keyword evidence="3" id="KW-0694">RNA-binding</keyword>
<dbReference type="PANTHER" id="PTHR37825">
    <property type="entry name" value="TRNA(MET) CYTIDINE ACETATE LIGASE"/>
    <property type="match status" value="1"/>
</dbReference>
<dbReference type="NCBIfam" id="NF010191">
    <property type="entry name" value="PRK13670.1"/>
    <property type="match status" value="1"/>
</dbReference>
<evidence type="ECO:0000313" key="5">
    <source>
        <dbReference type="Proteomes" id="UP000515679"/>
    </source>
</evidence>
<feature type="binding site" evidence="3">
    <location>
        <position position="192"/>
    </location>
    <ligand>
        <name>ATP</name>
        <dbReference type="ChEBI" id="CHEBI:30616"/>
    </ligand>
</feature>
<name>A0A7G5BTD2_9BACL</name>
<dbReference type="HAMAP" id="MF_01539">
    <property type="entry name" value="TmcAL"/>
    <property type="match status" value="1"/>
</dbReference>
<dbReference type="GO" id="GO:0016740">
    <property type="term" value="F:transferase activity"/>
    <property type="evidence" value="ECO:0007669"/>
    <property type="project" value="UniProtKB-KW"/>
</dbReference>
<dbReference type="RefSeq" id="WP_182301571.1">
    <property type="nucleotide sequence ID" value="NZ_CP041969.1"/>
</dbReference>
<accession>A0A7G5BTD2</accession>
<protein>
    <recommendedName>
        <fullName evidence="3">tRNA(Met) cytidine acetate ligase</fullName>
        <ecNumber evidence="3">6.3.4.-</ecNumber>
    </recommendedName>
</protein>
<dbReference type="InterPro" id="IPR014729">
    <property type="entry name" value="Rossmann-like_a/b/a_fold"/>
</dbReference>
<dbReference type="GO" id="GO:0006400">
    <property type="term" value="P:tRNA modification"/>
    <property type="evidence" value="ECO:0007669"/>
    <property type="project" value="UniProtKB-UniRule"/>
</dbReference>
<keyword evidence="3" id="KW-0820">tRNA-binding</keyword>
<feature type="binding site" evidence="3">
    <location>
        <position position="167"/>
    </location>
    <ligand>
        <name>ATP</name>
        <dbReference type="ChEBI" id="CHEBI:30616"/>
    </ligand>
</feature>
<dbReference type="KEGG" id="cchl:FPL14_02620"/>
<keyword evidence="5" id="KW-1185">Reference proteome</keyword>
<dbReference type="AlphaFoldDB" id="A0A7G5BTD2"/>
<feature type="binding site" evidence="3">
    <location>
        <position position="102"/>
    </location>
    <ligand>
        <name>ATP</name>
        <dbReference type="ChEBI" id="CHEBI:30616"/>
    </ligand>
</feature>
<dbReference type="Gene3D" id="3.40.50.620">
    <property type="entry name" value="HUPs"/>
    <property type="match status" value="1"/>
</dbReference>
<comment type="subcellular location">
    <subcellularLocation>
        <location evidence="3">Cytoplasm</location>
    </subcellularLocation>
</comment>
<comment type="function">
    <text evidence="3">Catalyzes the formation of N(4)-acetylcytidine (ac(4)C) at the wobble position of elongator tRNA(Met), using acetate and ATP as substrates. First activates an acetate ion to form acetyladenylate (Ac-AMP) and then transfers the acetyl group to tRNA to form ac(4)C34.</text>
</comment>
<dbReference type="GO" id="GO:0005524">
    <property type="term" value="F:ATP binding"/>
    <property type="evidence" value="ECO:0007669"/>
    <property type="project" value="UniProtKB-KW"/>
</dbReference>
<dbReference type="EC" id="6.3.4.-" evidence="3"/>
<comment type="catalytic activity">
    <reaction evidence="3">
        <text>cytidine(34) in elongator tRNA(Met) + acetate + ATP = N(4)-acetylcytidine(34) in elongator tRNA(Met) + AMP + diphosphate</text>
        <dbReference type="Rhea" id="RHEA:58144"/>
        <dbReference type="Rhea" id="RHEA-COMP:10693"/>
        <dbReference type="Rhea" id="RHEA-COMP:10694"/>
        <dbReference type="ChEBI" id="CHEBI:30089"/>
        <dbReference type="ChEBI" id="CHEBI:30616"/>
        <dbReference type="ChEBI" id="CHEBI:33019"/>
        <dbReference type="ChEBI" id="CHEBI:74900"/>
        <dbReference type="ChEBI" id="CHEBI:82748"/>
        <dbReference type="ChEBI" id="CHEBI:456215"/>
    </reaction>
</comment>
<keyword evidence="2 3" id="KW-0819">tRNA processing</keyword>